<dbReference type="InterPro" id="IPR009057">
    <property type="entry name" value="Homeodomain-like_sf"/>
</dbReference>
<dbReference type="STRING" id="74649.A0A2P6P9N7"/>
<evidence type="ECO:0000256" key="2">
    <source>
        <dbReference type="SAM" id="Phobius"/>
    </source>
</evidence>
<comment type="caution">
    <text evidence="4">The sequence shown here is derived from an EMBL/GenBank/DDBJ whole genome shotgun (WGS) entry which is preliminary data.</text>
</comment>
<evidence type="ECO:0000259" key="3">
    <source>
        <dbReference type="PROSITE" id="PS50090"/>
    </source>
</evidence>
<dbReference type="OMA" id="WTDQEMD"/>
<dbReference type="AlphaFoldDB" id="A0A2P6P9N7"/>
<dbReference type="GO" id="GO:0030544">
    <property type="term" value="F:Hsp70 protein binding"/>
    <property type="evidence" value="ECO:0007669"/>
    <property type="project" value="InterPro"/>
</dbReference>
<dbReference type="SUPFAM" id="SSF46689">
    <property type="entry name" value="Homeodomain-like"/>
    <property type="match status" value="2"/>
</dbReference>
<dbReference type="PANTHER" id="PTHR43999">
    <property type="entry name" value="DNAJ HOMOLOG SUBFAMILY C MEMBER 2"/>
    <property type="match status" value="1"/>
</dbReference>
<dbReference type="InterPro" id="IPR001005">
    <property type="entry name" value="SANT/Myb"/>
</dbReference>
<feature type="region of interest" description="Disordered" evidence="1">
    <location>
        <begin position="229"/>
        <end position="255"/>
    </location>
</feature>
<gene>
    <name evidence="4" type="ORF">RchiOBHm_Chr7g0208261</name>
</gene>
<feature type="transmembrane region" description="Helical" evidence="2">
    <location>
        <begin position="37"/>
        <end position="57"/>
    </location>
</feature>
<feature type="compositionally biased region" description="Basic and acidic residues" evidence="1">
    <location>
        <begin position="233"/>
        <end position="244"/>
    </location>
</feature>
<organism evidence="4 5">
    <name type="scientific">Rosa chinensis</name>
    <name type="common">China rose</name>
    <dbReference type="NCBI Taxonomy" id="74649"/>
    <lineage>
        <taxon>Eukaryota</taxon>
        <taxon>Viridiplantae</taxon>
        <taxon>Streptophyta</taxon>
        <taxon>Embryophyta</taxon>
        <taxon>Tracheophyta</taxon>
        <taxon>Spermatophyta</taxon>
        <taxon>Magnoliopsida</taxon>
        <taxon>eudicotyledons</taxon>
        <taxon>Gunneridae</taxon>
        <taxon>Pentapetalae</taxon>
        <taxon>rosids</taxon>
        <taxon>fabids</taxon>
        <taxon>Rosales</taxon>
        <taxon>Rosaceae</taxon>
        <taxon>Rosoideae</taxon>
        <taxon>Rosoideae incertae sedis</taxon>
        <taxon>Rosa</taxon>
    </lineage>
</organism>
<keyword evidence="2" id="KW-0472">Membrane</keyword>
<dbReference type="GO" id="GO:0006450">
    <property type="term" value="P:regulation of translational fidelity"/>
    <property type="evidence" value="ECO:0007669"/>
    <property type="project" value="InterPro"/>
</dbReference>
<dbReference type="GO" id="GO:0005829">
    <property type="term" value="C:cytosol"/>
    <property type="evidence" value="ECO:0007669"/>
    <property type="project" value="TreeGrafter"/>
</dbReference>
<dbReference type="InterPro" id="IPR044634">
    <property type="entry name" value="Zuotin/DnaJC2"/>
</dbReference>
<keyword evidence="2" id="KW-0812">Transmembrane</keyword>
<dbReference type="CDD" id="cd00167">
    <property type="entry name" value="SANT"/>
    <property type="match status" value="1"/>
</dbReference>
<dbReference type="SMART" id="SM00717">
    <property type="entry name" value="SANT"/>
    <property type="match status" value="2"/>
</dbReference>
<evidence type="ECO:0000313" key="5">
    <source>
        <dbReference type="Proteomes" id="UP000238479"/>
    </source>
</evidence>
<feature type="region of interest" description="Disordered" evidence="1">
    <location>
        <begin position="100"/>
        <end position="135"/>
    </location>
</feature>
<dbReference type="Proteomes" id="UP000238479">
    <property type="component" value="Chromosome 7"/>
</dbReference>
<dbReference type="GO" id="GO:0051083">
    <property type="term" value="P:'de novo' cotranslational protein folding"/>
    <property type="evidence" value="ECO:0007669"/>
    <property type="project" value="InterPro"/>
</dbReference>
<dbReference type="OrthoDB" id="10250354at2759"/>
<dbReference type="GO" id="GO:0043022">
    <property type="term" value="F:ribosome binding"/>
    <property type="evidence" value="ECO:0007669"/>
    <property type="project" value="InterPro"/>
</dbReference>
<dbReference type="PROSITE" id="PS50090">
    <property type="entry name" value="MYB_LIKE"/>
    <property type="match status" value="1"/>
</dbReference>
<proteinExistence type="predicted"/>
<feature type="transmembrane region" description="Helical" evidence="2">
    <location>
        <begin position="64"/>
        <end position="82"/>
    </location>
</feature>
<dbReference type="Pfam" id="PF23082">
    <property type="entry name" value="Myb_DNA-binding_2"/>
    <property type="match status" value="1"/>
</dbReference>
<evidence type="ECO:0000256" key="1">
    <source>
        <dbReference type="SAM" id="MobiDB-lite"/>
    </source>
</evidence>
<dbReference type="Gramene" id="PRQ18638">
    <property type="protein sequence ID" value="PRQ18638"/>
    <property type="gene ID" value="RchiOBHm_Chr7g0208261"/>
</dbReference>
<reference evidence="4 5" key="1">
    <citation type="journal article" date="2018" name="Nat. Genet.">
        <title>The Rosa genome provides new insights in the design of modern roses.</title>
        <authorList>
            <person name="Bendahmane M."/>
        </authorList>
    </citation>
    <scope>NUCLEOTIDE SEQUENCE [LARGE SCALE GENOMIC DNA]</scope>
    <source>
        <strain evidence="5">cv. Old Blush</strain>
    </source>
</reference>
<protein>
    <submittedName>
        <fullName evidence="4">Putative transcription factor MYB-HB-like family</fullName>
    </submittedName>
</protein>
<dbReference type="EMBL" id="PDCK01000045">
    <property type="protein sequence ID" value="PRQ18638.1"/>
    <property type="molecule type" value="Genomic_DNA"/>
</dbReference>
<dbReference type="PANTHER" id="PTHR43999:SF3">
    <property type="entry name" value="TRANSCRIPTION FACTOR MAMYB"/>
    <property type="match status" value="1"/>
</dbReference>
<feature type="domain" description="Myb-like" evidence="3">
    <location>
        <begin position="257"/>
        <end position="299"/>
    </location>
</feature>
<keyword evidence="5" id="KW-1185">Reference proteome</keyword>
<dbReference type="Gene3D" id="1.10.10.60">
    <property type="entry name" value="Homeodomain-like"/>
    <property type="match status" value="2"/>
</dbReference>
<dbReference type="FunFam" id="1.10.10.60:FF:000416">
    <property type="entry name" value="Myb family transcription factor"/>
    <property type="match status" value="1"/>
</dbReference>
<evidence type="ECO:0000313" key="4">
    <source>
        <dbReference type="EMBL" id="PRQ18638.1"/>
    </source>
</evidence>
<name>A0A2P6P9N7_ROSCH</name>
<accession>A0A2P6P9N7</accession>
<sequence length="316" mass="34797">MEFLDEDARPRFLFQSKAVTSSATAAEPHYKNLSKPLIAFTVLLSLVLLGLSFFFLGSEPYQSLLIWVALSILVGPFAPPSVTGGDIRVGQGPIVEFPEVSGEVEDESKKRVSQKRQKPRRFDDSGVDSAPVAGMGNGYVREERKSEALGGNGNGIRALEEERDWVEEDVEILKKQLVKNPVGKPRRWEVIAEAFGGRHKVESVIKKAKELGEKKVSDSDSYAEFLKKRKPNEKKIESESREMGEESNAEGKSGGVSWAATEDIALLNALKAFPKEVSMRWEKIAAAVPGKTKAACMKRVAELKKGFRSAKAATEE</sequence>
<keyword evidence="2" id="KW-1133">Transmembrane helix</keyword>